<evidence type="ECO:0000313" key="3">
    <source>
        <dbReference type="Proteomes" id="UP000006906"/>
    </source>
</evidence>
<proteinExistence type="predicted"/>
<evidence type="ECO:0000313" key="2">
    <source>
        <dbReference type="EMBL" id="PNW71097.1"/>
    </source>
</evidence>
<feature type="region of interest" description="Disordered" evidence="1">
    <location>
        <begin position="1"/>
        <end position="24"/>
    </location>
</feature>
<sequence>MLCDRRGEEERDERPREDKAARQRQKMMQRHNMAMQTLDMKLDELTTCMETLRSSLHLLRSQRPQILRVLPLQRLSPCRRCRHCCR</sequence>
<gene>
    <name evidence="2" type="ORF">CHLRE_17g746497v5</name>
</gene>
<dbReference type="GeneID" id="66057222"/>
<dbReference type="Gramene" id="PNW71097">
    <property type="protein sequence ID" value="PNW71097"/>
    <property type="gene ID" value="CHLRE_17g746497v5"/>
</dbReference>
<dbReference type="KEGG" id="cre:CHLRE_17g746497v5"/>
<dbReference type="InParanoid" id="A0A2K3CS37"/>
<name>A0A2K3CS37_CHLRE</name>
<dbReference type="PaxDb" id="3055-EDO96495"/>
<dbReference type="EMBL" id="CM008978">
    <property type="protein sequence ID" value="PNW71097.1"/>
    <property type="molecule type" value="Genomic_DNA"/>
</dbReference>
<protein>
    <submittedName>
        <fullName evidence="2">Uncharacterized protein</fullName>
    </submittedName>
</protein>
<keyword evidence="3" id="KW-1185">Reference proteome</keyword>
<dbReference type="AlphaFoldDB" id="A0A2K3CS37"/>
<accession>A0A2K3CS37</accession>
<dbReference type="RefSeq" id="XP_042915218.1">
    <property type="nucleotide sequence ID" value="XM_043072759.1"/>
</dbReference>
<dbReference type="Proteomes" id="UP000006906">
    <property type="component" value="Chromosome 17"/>
</dbReference>
<feature type="compositionally biased region" description="Basic and acidic residues" evidence="1">
    <location>
        <begin position="1"/>
        <end position="21"/>
    </location>
</feature>
<evidence type="ECO:0000256" key="1">
    <source>
        <dbReference type="SAM" id="MobiDB-lite"/>
    </source>
</evidence>
<organism evidence="2 3">
    <name type="scientific">Chlamydomonas reinhardtii</name>
    <name type="common">Chlamydomonas smithii</name>
    <dbReference type="NCBI Taxonomy" id="3055"/>
    <lineage>
        <taxon>Eukaryota</taxon>
        <taxon>Viridiplantae</taxon>
        <taxon>Chlorophyta</taxon>
        <taxon>core chlorophytes</taxon>
        <taxon>Chlorophyceae</taxon>
        <taxon>CS clade</taxon>
        <taxon>Chlamydomonadales</taxon>
        <taxon>Chlamydomonadaceae</taxon>
        <taxon>Chlamydomonas</taxon>
    </lineage>
</organism>
<reference evidence="2 3" key="1">
    <citation type="journal article" date="2007" name="Science">
        <title>The Chlamydomonas genome reveals the evolution of key animal and plant functions.</title>
        <authorList>
            <person name="Merchant S.S."/>
            <person name="Prochnik S.E."/>
            <person name="Vallon O."/>
            <person name="Harris E.H."/>
            <person name="Karpowicz S.J."/>
            <person name="Witman G.B."/>
            <person name="Terry A."/>
            <person name="Salamov A."/>
            <person name="Fritz-Laylin L.K."/>
            <person name="Marechal-Drouard L."/>
            <person name="Marshall W.F."/>
            <person name="Qu L.H."/>
            <person name="Nelson D.R."/>
            <person name="Sanderfoot A.A."/>
            <person name="Spalding M.H."/>
            <person name="Kapitonov V.V."/>
            <person name="Ren Q."/>
            <person name="Ferris P."/>
            <person name="Lindquist E."/>
            <person name="Shapiro H."/>
            <person name="Lucas S.M."/>
            <person name="Grimwood J."/>
            <person name="Schmutz J."/>
            <person name="Cardol P."/>
            <person name="Cerutti H."/>
            <person name="Chanfreau G."/>
            <person name="Chen C.L."/>
            <person name="Cognat V."/>
            <person name="Croft M.T."/>
            <person name="Dent R."/>
            <person name="Dutcher S."/>
            <person name="Fernandez E."/>
            <person name="Fukuzawa H."/>
            <person name="Gonzalez-Ballester D."/>
            <person name="Gonzalez-Halphen D."/>
            <person name="Hallmann A."/>
            <person name="Hanikenne M."/>
            <person name="Hippler M."/>
            <person name="Inwood W."/>
            <person name="Jabbari K."/>
            <person name="Kalanon M."/>
            <person name="Kuras R."/>
            <person name="Lefebvre P.A."/>
            <person name="Lemaire S.D."/>
            <person name="Lobanov A.V."/>
            <person name="Lohr M."/>
            <person name="Manuell A."/>
            <person name="Meier I."/>
            <person name="Mets L."/>
            <person name="Mittag M."/>
            <person name="Mittelmeier T."/>
            <person name="Moroney J.V."/>
            <person name="Moseley J."/>
            <person name="Napoli C."/>
            <person name="Nedelcu A.M."/>
            <person name="Niyogi K."/>
            <person name="Novoselov S.V."/>
            <person name="Paulsen I.T."/>
            <person name="Pazour G."/>
            <person name="Purton S."/>
            <person name="Ral J.P."/>
            <person name="Riano-Pachon D.M."/>
            <person name="Riekhof W."/>
            <person name="Rymarquis L."/>
            <person name="Schroda M."/>
            <person name="Stern D."/>
            <person name="Umen J."/>
            <person name="Willows R."/>
            <person name="Wilson N."/>
            <person name="Zimmer S.L."/>
            <person name="Allmer J."/>
            <person name="Balk J."/>
            <person name="Bisova K."/>
            <person name="Chen C.J."/>
            <person name="Elias M."/>
            <person name="Gendler K."/>
            <person name="Hauser C."/>
            <person name="Lamb M.R."/>
            <person name="Ledford H."/>
            <person name="Long J.C."/>
            <person name="Minagawa J."/>
            <person name="Page M.D."/>
            <person name="Pan J."/>
            <person name="Pootakham W."/>
            <person name="Roje S."/>
            <person name="Rose A."/>
            <person name="Stahlberg E."/>
            <person name="Terauchi A.M."/>
            <person name="Yang P."/>
            <person name="Ball S."/>
            <person name="Bowler C."/>
            <person name="Dieckmann C.L."/>
            <person name="Gladyshev V.N."/>
            <person name="Green P."/>
            <person name="Jorgensen R."/>
            <person name="Mayfield S."/>
            <person name="Mueller-Roeber B."/>
            <person name="Rajamani S."/>
            <person name="Sayre R.T."/>
            <person name="Brokstein P."/>
            <person name="Dubchak I."/>
            <person name="Goodstein D."/>
            <person name="Hornick L."/>
            <person name="Huang Y.W."/>
            <person name="Jhaveri J."/>
            <person name="Luo Y."/>
            <person name="Martinez D."/>
            <person name="Ngau W.C."/>
            <person name="Otillar B."/>
            <person name="Poliakov A."/>
            <person name="Porter A."/>
            <person name="Szajkowski L."/>
            <person name="Werner G."/>
            <person name="Zhou K."/>
            <person name="Grigoriev I.V."/>
            <person name="Rokhsar D.S."/>
            <person name="Grossman A.R."/>
        </authorList>
    </citation>
    <scope>NUCLEOTIDE SEQUENCE [LARGE SCALE GENOMIC DNA]</scope>
    <source>
        <strain evidence="3">CC-503</strain>
    </source>
</reference>